<accession>A0A9D0YNW8</accession>
<organism evidence="2 3">
    <name type="scientific">Aquifex aeolicus</name>
    <dbReference type="NCBI Taxonomy" id="63363"/>
    <lineage>
        <taxon>Bacteria</taxon>
        <taxon>Pseudomonadati</taxon>
        <taxon>Aquificota</taxon>
        <taxon>Aquificia</taxon>
        <taxon>Aquificales</taxon>
        <taxon>Aquificaceae</taxon>
        <taxon>Aquifex</taxon>
    </lineage>
</organism>
<evidence type="ECO:0000313" key="2">
    <source>
        <dbReference type="EMBL" id="HIP98208.1"/>
    </source>
</evidence>
<dbReference type="GO" id="GO:0008324">
    <property type="term" value="F:monoatomic cation transmembrane transporter activity"/>
    <property type="evidence" value="ECO:0007669"/>
    <property type="project" value="InterPro"/>
</dbReference>
<dbReference type="InterPro" id="IPR050144">
    <property type="entry name" value="AAE_transporter"/>
</dbReference>
<dbReference type="SUPFAM" id="SSF116726">
    <property type="entry name" value="TrkA C-terminal domain-like"/>
    <property type="match status" value="1"/>
</dbReference>
<dbReference type="PANTHER" id="PTHR30445">
    <property type="entry name" value="K(+)_H(+) ANTIPORTER SUBUNIT KHTT"/>
    <property type="match status" value="1"/>
</dbReference>
<name>A0A9D0YNW8_AQUAO</name>
<dbReference type="AlphaFoldDB" id="A0A9D0YNW8"/>
<dbReference type="Pfam" id="PF02080">
    <property type="entry name" value="TrkA_C"/>
    <property type="match status" value="1"/>
</dbReference>
<comment type="caution">
    <text evidence="2">The sequence shown here is derived from an EMBL/GenBank/DDBJ whole genome shotgun (WGS) entry which is preliminary data.</text>
</comment>
<sequence>MEFFKQTELPGIGKRFSIKLSSGQIVSVIIHHSGKREIYVLDEEGDVECTVTLTDQEAREMGMVLAGAFYQPVEGDKMQMLLKQLVMEWVELPEQSPLIGQTLAEADIRKKTGAIVLGVVREGEIFPAPDPKNFRFKAGDIAIVVGNREQIDKFIKTYSIK</sequence>
<dbReference type="Gene3D" id="3.30.70.1450">
    <property type="entry name" value="Regulator of K+ conductance, C-terminal domain"/>
    <property type="match status" value="1"/>
</dbReference>
<dbReference type="PROSITE" id="PS51202">
    <property type="entry name" value="RCK_C"/>
    <property type="match status" value="1"/>
</dbReference>
<dbReference type="Pfam" id="PF25991">
    <property type="entry name" value="KhtT_N"/>
    <property type="match status" value="1"/>
</dbReference>
<dbReference type="EMBL" id="DQVE01000024">
    <property type="protein sequence ID" value="HIP98208.1"/>
    <property type="molecule type" value="Genomic_DNA"/>
</dbReference>
<proteinExistence type="predicted"/>
<dbReference type="InterPro" id="IPR036721">
    <property type="entry name" value="RCK_C_sf"/>
</dbReference>
<dbReference type="InterPro" id="IPR006037">
    <property type="entry name" value="RCK_C"/>
</dbReference>
<evidence type="ECO:0000259" key="1">
    <source>
        <dbReference type="PROSITE" id="PS51202"/>
    </source>
</evidence>
<dbReference type="GO" id="GO:0006813">
    <property type="term" value="P:potassium ion transport"/>
    <property type="evidence" value="ECO:0007669"/>
    <property type="project" value="InterPro"/>
</dbReference>
<dbReference type="Proteomes" id="UP000606463">
    <property type="component" value="Unassembled WGS sequence"/>
</dbReference>
<reference evidence="2" key="1">
    <citation type="journal article" date="2020" name="ISME J.">
        <title>Gammaproteobacteria mediating utilization of methyl-, sulfur- and petroleum organic compounds in deep ocean hydrothermal plumes.</title>
        <authorList>
            <person name="Zhou Z."/>
            <person name="Liu Y."/>
            <person name="Pan J."/>
            <person name="Cron B.R."/>
            <person name="Toner B.M."/>
            <person name="Anantharaman K."/>
            <person name="Breier J.A."/>
            <person name="Dick G.J."/>
            <person name="Li M."/>
        </authorList>
    </citation>
    <scope>NUCLEOTIDE SEQUENCE</scope>
    <source>
        <strain evidence="2">SZUA-1501</strain>
    </source>
</reference>
<gene>
    <name evidence="2" type="ORF">EYH37_02420</name>
</gene>
<evidence type="ECO:0000313" key="3">
    <source>
        <dbReference type="Proteomes" id="UP000606463"/>
    </source>
</evidence>
<protein>
    <submittedName>
        <fullName evidence="2">Potassium transporter TrkA</fullName>
    </submittedName>
</protein>
<dbReference type="InterPro" id="IPR058776">
    <property type="entry name" value="KhtT-like_N"/>
</dbReference>
<dbReference type="PIRSF" id="PIRSF005028">
    <property type="entry name" value="KhtT"/>
    <property type="match status" value="1"/>
</dbReference>
<dbReference type="PANTHER" id="PTHR30445:SF8">
    <property type="entry name" value="K(+)_H(+) ANTIPORTER SUBUNIT KHTT"/>
    <property type="match status" value="1"/>
</dbReference>
<dbReference type="InterPro" id="IPR026278">
    <property type="entry name" value="KhtT"/>
</dbReference>
<feature type="domain" description="RCK C-terminal" evidence="1">
    <location>
        <begin position="75"/>
        <end position="160"/>
    </location>
</feature>